<sequence>METHQKVSSILYEIKLKESQIRSVKENIDILKDEVEILKLEEMWCYDSKGKRIVPTAEEQAAEISQKLAEYPHLVE</sequence>
<comment type="caution">
    <text evidence="2">The sequence shown here is derived from an EMBL/GenBank/DDBJ whole genome shotgun (WGS) entry which is preliminary data.</text>
</comment>
<keyword evidence="3" id="KW-1185">Reference proteome</keyword>
<name>A0AAE0XU85_9GAST</name>
<feature type="non-terminal residue" evidence="2">
    <location>
        <position position="1"/>
    </location>
</feature>
<protein>
    <submittedName>
        <fullName evidence="2">Uncharacterized protein</fullName>
    </submittedName>
</protein>
<proteinExistence type="predicted"/>
<evidence type="ECO:0000256" key="1">
    <source>
        <dbReference type="SAM" id="Coils"/>
    </source>
</evidence>
<feature type="coiled-coil region" evidence="1">
    <location>
        <begin position="14"/>
        <end position="41"/>
    </location>
</feature>
<dbReference type="AlphaFoldDB" id="A0AAE0XU85"/>
<evidence type="ECO:0000313" key="3">
    <source>
        <dbReference type="Proteomes" id="UP001283361"/>
    </source>
</evidence>
<dbReference type="Proteomes" id="UP001283361">
    <property type="component" value="Unassembled WGS sequence"/>
</dbReference>
<dbReference type="EMBL" id="JAWDGP010007583">
    <property type="protein sequence ID" value="KAK3712650.1"/>
    <property type="molecule type" value="Genomic_DNA"/>
</dbReference>
<reference evidence="2" key="1">
    <citation type="journal article" date="2023" name="G3 (Bethesda)">
        <title>A reference genome for the long-term kleptoplast-retaining sea slug Elysia crispata morphotype clarki.</title>
        <authorList>
            <person name="Eastman K.E."/>
            <person name="Pendleton A.L."/>
            <person name="Shaikh M.A."/>
            <person name="Suttiyut T."/>
            <person name="Ogas R."/>
            <person name="Tomko P."/>
            <person name="Gavelis G."/>
            <person name="Widhalm J.R."/>
            <person name="Wisecaver J.H."/>
        </authorList>
    </citation>
    <scope>NUCLEOTIDE SEQUENCE</scope>
    <source>
        <strain evidence="2">ECLA1</strain>
    </source>
</reference>
<keyword evidence="1" id="KW-0175">Coiled coil</keyword>
<evidence type="ECO:0000313" key="2">
    <source>
        <dbReference type="EMBL" id="KAK3712650.1"/>
    </source>
</evidence>
<organism evidence="2 3">
    <name type="scientific">Elysia crispata</name>
    <name type="common">lettuce slug</name>
    <dbReference type="NCBI Taxonomy" id="231223"/>
    <lineage>
        <taxon>Eukaryota</taxon>
        <taxon>Metazoa</taxon>
        <taxon>Spiralia</taxon>
        <taxon>Lophotrochozoa</taxon>
        <taxon>Mollusca</taxon>
        <taxon>Gastropoda</taxon>
        <taxon>Heterobranchia</taxon>
        <taxon>Euthyneura</taxon>
        <taxon>Panpulmonata</taxon>
        <taxon>Sacoglossa</taxon>
        <taxon>Placobranchoidea</taxon>
        <taxon>Plakobranchidae</taxon>
        <taxon>Elysia</taxon>
    </lineage>
</organism>
<gene>
    <name evidence="2" type="ORF">RRG08_058553</name>
</gene>
<accession>A0AAE0XU85</accession>